<dbReference type="InterPro" id="IPR036397">
    <property type="entry name" value="RNaseH_sf"/>
</dbReference>
<dbReference type="PROSITE" id="PS50879">
    <property type="entry name" value="RNASE_H_1"/>
    <property type="match status" value="1"/>
</dbReference>
<name>A0A6C0C005_9ZZZZ</name>
<accession>A0A6C0C005</accession>
<dbReference type="Gene3D" id="3.30.420.10">
    <property type="entry name" value="Ribonuclease H-like superfamily/Ribonuclease H"/>
    <property type="match status" value="1"/>
</dbReference>
<proteinExistence type="predicted"/>
<dbReference type="Pfam" id="PF13456">
    <property type="entry name" value="RVT_3"/>
    <property type="match status" value="1"/>
</dbReference>
<protein>
    <recommendedName>
        <fullName evidence="1">RNase H type-1 domain-containing protein</fullName>
    </recommendedName>
</protein>
<evidence type="ECO:0000313" key="2">
    <source>
        <dbReference type="EMBL" id="QHS96948.1"/>
    </source>
</evidence>
<dbReference type="SUPFAM" id="SSF53098">
    <property type="entry name" value="Ribonuclease H-like"/>
    <property type="match status" value="1"/>
</dbReference>
<dbReference type="PANTHER" id="PTHR46387:SF2">
    <property type="entry name" value="RIBONUCLEASE HI"/>
    <property type="match status" value="1"/>
</dbReference>
<dbReference type="PANTHER" id="PTHR46387">
    <property type="entry name" value="POLYNUCLEOTIDYL TRANSFERASE, RIBONUCLEASE H-LIKE SUPERFAMILY PROTEIN"/>
    <property type="match status" value="1"/>
</dbReference>
<feature type="domain" description="RNase H type-1" evidence="1">
    <location>
        <begin position="2"/>
        <end position="133"/>
    </location>
</feature>
<dbReference type="InterPro" id="IPR002156">
    <property type="entry name" value="RNaseH_domain"/>
</dbReference>
<evidence type="ECO:0000259" key="1">
    <source>
        <dbReference type="PROSITE" id="PS50879"/>
    </source>
</evidence>
<dbReference type="GO" id="GO:0003676">
    <property type="term" value="F:nucleic acid binding"/>
    <property type="evidence" value="ECO:0007669"/>
    <property type="project" value="InterPro"/>
</dbReference>
<organism evidence="2">
    <name type="scientific">viral metagenome</name>
    <dbReference type="NCBI Taxonomy" id="1070528"/>
    <lineage>
        <taxon>unclassified sequences</taxon>
        <taxon>metagenomes</taxon>
        <taxon>organismal metagenomes</taxon>
    </lineage>
</organism>
<dbReference type="InterPro" id="IPR012337">
    <property type="entry name" value="RNaseH-like_sf"/>
</dbReference>
<dbReference type="GO" id="GO:0004523">
    <property type="term" value="F:RNA-DNA hybrid ribonuclease activity"/>
    <property type="evidence" value="ECO:0007669"/>
    <property type="project" value="InterPro"/>
</dbReference>
<reference evidence="2" key="1">
    <citation type="journal article" date="2020" name="Nature">
        <title>Giant virus diversity and host interactions through global metagenomics.</title>
        <authorList>
            <person name="Schulz F."/>
            <person name="Roux S."/>
            <person name="Paez-Espino D."/>
            <person name="Jungbluth S."/>
            <person name="Walsh D.A."/>
            <person name="Denef V.J."/>
            <person name="McMahon K.D."/>
            <person name="Konstantinidis K.T."/>
            <person name="Eloe-Fadrosh E.A."/>
            <person name="Kyrpides N.C."/>
            <person name="Woyke T."/>
        </authorList>
    </citation>
    <scope>NUCLEOTIDE SEQUENCE</scope>
    <source>
        <strain evidence="2">GVMAG-M-3300020166-5</strain>
    </source>
</reference>
<dbReference type="EMBL" id="MN739282">
    <property type="protein sequence ID" value="QHS96948.1"/>
    <property type="molecule type" value="Genomic_DNA"/>
</dbReference>
<sequence>MDNDHYTLMFDGGSRGNPGLCGCGYAILKDDVVVWEGYKKVSDNNTNNFAEYMGIILGLELAVENNIQTLHIKGDSLLVINQLVGKWKVNSSNLKPLYIAAKSLLEKINMVTLGHVKRDKNKIADKLANKAMDE</sequence>
<dbReference type="AlphaFoldDB" id="A0A6C0C005"/>
<dbReference type="CDD" id="cd09279">
    <property type="entry name" value="RNase_HI_like"/>
    <property type="match status" value="1"/>
</dbReference>